<dbReference type="Proteomes" id="UP000738349">
    <property type="component" value="Unassembled WGS sequence"/>
</dbReference>
<protein>
    <submittedName>
        <fullName evidence="2">Uncharacterized protein</fullName>
    </submittedName>
</protein>
<sequence length="94" mass="10339">MRTSFDLWSLVLACEWGLLGGSFLLSPKLHHVMMNVCTNIVEFSSAITCQLPLLIAQPLKSVRTHAKKVREDGNLPEINDAASHSKATRANPNP</sequence>
<gene>
    <name evidence="2" type="ORF">EDB81DRAFT_796196</name>
</gene>
<name>A0A9P9J6K4_9HYPO</name>
<feature type="region of interest" description="Disordered" evidence="1">
    <location>
        <begin position="66"/>
        <end position="94"/>
    </location>
</feature>
<comment type="caution">
    <text evidence="2">The sequence shown here is derived from an EMBL/GenBank/DDBJ whole genome shotgun (WGS) entry which is preliminary data.</text>
</comment>
<evidence type="ECO:0000313" key="3">
    <source>
        <dbReference type="Proteomes" id="UP000738349"/>
    </source>
</evidence>
<accession>A0A9P9J6K4</accession>
<organism evidence="2 3">
    <name type="scientific">Dactylonectria macrodidyma</name>
    <dbReference type="NCBI Taxonomy" id="307937"/>
    <lineage>
        <taxon>Eukaryota</taxon>
        <taxon>Fungi</taxon>
        <taxon>Dikarya</taxon>
        <taxon>Ascomycota</taxon>
        <taxon>Pezizomycotina</taxon>
        <taxon>Sordariomycetes</taxon>
        <taxon>Hypocreomycetidae</taxon>
        <taxon>Hypocreales</taxon>
        <taxon>Nectriaceae</taxon>
        <taxon>Dactylonectria</taxon>
    </lineage>
</organism>
<dbReference type="EMBL" id="JAGMUV010000009">
    <property type="protein sequence ID" value="KAH7143702.1"/>
    <property type="molecule type" value="Genomic_DNA"/>
</dbReference>
<evidence type="ECO:0000313" key="2">
    <source>
        <dbReference type="EMBL" id="KAH7143702.1"/>
    </source>
</evidence>
<proteinExistence type="predicted"/>
<dbReference type="AlphaFoldDB" id="A0A9P9J6K4"/>
<evidence type="ECO:0000256" key="1">
    <source>
        <dbReference type="SAM" id="MobiDB-lite"/>
    </source>
</evidence>
<keyword evidence="3" id="KW-1185">Reference proteome</keyword>
<reference evidence="2" key="1">
    <citation type="journal article" date="2021" name="Nat. Commun.">
        <title>Genetic determinants of endophytism in the Arabidopsis root mycobiome.</title>
        <authorList>
            <person name="Mesny F."/>
            <person name="Miyauchi S."/>
            <person name="Thiergart T."/>
            <person name="Pickel B."/>
            <person name="Atanasova L."/>
            <person name="Karlsson M."/>
            <person name="Huettel B."/>
            <person name="Barry K.W."/>
            <person name="Haridas S."/>
            <person name="Chen C."/>
            <person name="Bauer D."/>
            <person name="Andreopoulos W."/>
            <person name="Pangilinan J."/>
            <person name="LaButti K."/>
            <person name="Riley R."/>
            <person name="Lipzen A."/>
            <person name="Clum A."/>
            <person name="Drula E."/>
            <person name="Henrissat B."/>
            <person name="Kohler A."/>
            <person name="Grigoriev I.V."/>
            <person name="Martin F.M."/>
            <person name="Hacquard S."/>
        </authorList>
    </citation>
    <scope>NUCLEOTIDE SEQUENCE</scope>
    <source>
        <strain evidence="2">MPI-CAGE-AT-0147</strain>
    </source>
</reference>